<evidence type="ECO:0000313" key="5">
    <source>
        <dbReference type="Proteomes" id="UP001140206"/>
    </source>
</evidence>
<keyword evidence="3" id="KW-0812">Transmembrane</keyword>
<feature type="transmembrane region" description="Helical" evidence="3">
    <location>
        <begin position="1227"/>
        <end position="1247"/>
    </location>
</feature>
<feature type="coiled-coil region" evidence="1">
    <location>
        <begin position="782"/>
        <end position="830"/>
    </location>
</feature>
<keyword evidence="1" id="KW-0175">Coiled coil</keyword>
<gene>
    <name evidence="4" type="ORF">LUZ62_089261</name>
</gene>
<keyword evidence="3" id="KW-0472">Membrane</keyword>
<dbReference type="PANTHER" id="PTHR43049">
    <property type="entry name" value="EARLY ENDOSOME ANTIGEN"/>
    <property type="match status" value="1"/>
</dbReference>
<feature type="region of interest" description="Disordered" evidence="2">
    <location>
        <begin position="1"/>
        <end position="43"/>
    </location>
</feature>
<comment type="caution">
    <text evidence="4">The sequence shown here is derived from an EMBL/GenBank/DDBJ whole genome shotgun (WGS) entry which is preliminary data.</text>
</comment>
<feature type="coiled-coil region" evidence="1">
    <location>
        <begin position="71"/>
        <end position="290"/>
    </location>
</feature>
<dbReference type="SUPFAM" id="SSF90257">
    <property type="entry name" value="Myosin rod fragments"/>
    <property type="match status" value="1"/>
</dbReference>
<feature type="coiled-coil region" evidence="1">
    <location>
        <begin position="870"/>
        <end position="901"/>
    </location>
</feature>
<sequence length="1250" mass="142505">MEEEILTSTEEVNSKASDKPLVVEVEEKPTLSNGDSKGKEEDDEFIKVDKELIEQSREMHTIPSTEIPMAVKAENDELEKLAKLMQELESERNTLKNQIIEAETKHNLNAESLKEALNTLEKKEAELHEVKELFNAIQIEHENSTKKAEEEAKKASELERMLEVANASLKELESKVSDFHGMVMEKEQIEESLKTTLSELESIKETLEVSKFESANLTEKIIEKEVTIEGLNKEIALHKSNEDNLRENVSELEKKILDLKGENETLESTINDLKLELSQKEEIHGHLEDNWTQEKEQHTKTRSLLSETLSHKEELEFQIGSLTEQHGEAKVTAETAAQRVAELENLVQALNANEEVLKSLVQDTELKLESSQRENAAFQCKIEGYESKIQELEASLDVSQSKVSQLEQQLGDLSDKLAENQTWALSVQENRAILEESLEKSVSKVSGLEMSLQTLADKEKELQETISQVTEEKGRLETEVTGLIEELNKLKEEKRGLDVKLLEKEDDHVKSRSLLSEALLHREQLELHVKSLEETHSQRSLELETLISSEREAVEVKLEIAQREISELKEQVGDAKSLVVEREQEIELIQKQLHQYQAEARELESSLHSSQSMVSHLEKELEGLSKNLANHHLLAQSAQEIADQKIAELELTLSNVREEKASLESTISAINEKLAEKDELELHLSSLKESHQKRDLELCESGTKLENAERENIHLKEEVAALQIKLHECENKIKELETSLHEALYRATESESEKENLSAKFSEYQLWAQSVQEQNLHLEGSLHSSRSNVEIAEKRIAELELQLQDMEQEIQSYKDMLSQVSEEKRSLKEDLEHRGRALEDITSKKVDLEGLYESLVKESEEKLRNVGDILTSKEGECAQLEEKVESLKAELEANLSQIEILAATNTQLREELDLHGNKLSELHVTLAGHERGLNEREVEAKSLNEKIIALEVEARTHLEKSEDLKGVNTSLSEELRKCTKKLGELETAYGAVMAEKEELIERTGNLHSQVEHYKGENEDLLRKYEKTKEELEDAIEKLNEEVNVQRSETQLHISKLEKQHTLSEQKYMEEIKSMQVLTAEKEEGLTAQLKEHESILLEKETVASELAEVKQKLDFAYEAIKQKEEEASFRAIQWETSKKDSLSELEKQVESLDEQLQKANKQLKDKDLALEEVSQNQSLISEMEKKILELEQKLQSQATEQTETRSRDIGGIKPTTNQAPKEPSGIMAFRFIIAVAAISIIIGIFLGKKY</sequence>
<feature type="coiled-coil region" evidence="1">
    <location>
        <begin position="933"/>
        <end position="1059"/>
    </location>
</feature>
<proteinExistence type="predicted"/>
<feature type="compositionally biased region" description="Polar residues" evidence="2">
    <location>
        <begin position="1"/>
        <end position="11"/>
    </location>
</feature>
<accession>A0AAV8CK52</accession>
<organism evidence="4 5">
    <name type="scientific">Rhynchospora pubera</name>
    <dbReference type="NCBI Taxonomy" id="906938"/>
    <lineage>
        <taxon>Eukaryota</taxon>
        <taxon>Viridiplantae</taxon>
        <taxon>Streptophyta</taxon>
        <taxon>Embryophyta</taxon>
        <taxon>Tracheophyta</taxon>
        <taxon>Spermatophyta</taxon>
        <taxon>Magnoliopsida</taxon>
        <taxon>Liliopsida</taxon>
        <taxon>Poales</taxon>
        <taxon>Cyperaceae</taxon>
        <taxon>Cyperoideae</taxon>
        <taxon>Rhynchosporeae</taxon>
        <taxon>Rhynchospora</taxon>
    </lineage>
</organism>
<dbReference type="AlphaFoldDB" id="A0AAV8CK52"/>
<dbReference type="Proteomes" id="UP001140206">
    <property type="component" value="Chromosome 5"/>
</dbReference>
<name>A0AAV8CK52_9POAL</name>
<evidence type="ECO:0000256" key="1">
    <source>
        <dbReference type="SAM" id="Coils"/>
    </source>
</evidence>
<dbReference type="EMBL" id="JAMFTS010000005">
    <property type="protein sequence ID" value="KAJ4754856.1"/>
    <property type="molecule type" value="Genomic_DNA"/>
</dbReference>
<protein>
    <submittedName>
        <fullName evidence="4">Uncharacterized protein</fullName>
    </submittedName>
</protein>
<evidence type="ECO:0000313" key="4">
    <source>
        <dbReference type="EMBL" id="KAJ4754856.1"/>
    </source>
</evidence>
<keyword evidence="5" id="KW-1185">Reference proteome</keyword>
<feature type="region of interest" description="Disordered" evidence="2">
    <location>
        <begin position="1197"/>
        <end position="1219"/>
    </location>
</feature>
<feature type="coiled-coil region" evidence="1">
    <location>
        <begin position="333"/>
        <end position="416"/>
    </location>
</feature>
<reference evidence="4" key="1">
    <citation type="submission" date="2022-08" db="EMBL/GenBank/DDBJ databases">
        <authorList>
            <person name="Marques A."/>
        </authorList>
    </citation>
    <scope>NUCLEOTIDE SEQUENCE</scope>
    <source>
        <strain evidence="4">RhyPub2mFocal</strain>
        <tissue evidence="4">Leaves</tissue>
    </source>
</reference>
<feature type="coiled-coil region" evidence="1">
    <location>
        <begin position="452"/>
        <end position="746"/>
    </location>
</feature>
<dbReference type="SUPFAM" id="SSF57997">
    <property type="entry name" value="Tropomyosin"/>
    <property type="match status" value="1"/>
</dbReference>
<keyword evidence="3" id="KW-1133">Transmembrane helix</keyword>
<dbReference type="PANTHER" id="PTHR43049:SF1">
    <property type="entry name" value="EARLY ENDOSOME ANTIGEN"/>
    <property type="match status" value="1"/>
</dbReference>
<evidence type="ECO:0000256" key="3">
    <source>
        <dbReference type="SAM" id="Phobius"/>
    </source>
</evidence>
<evidence type="ECO:0000256" key="2">
    <source>
        <dbReference type="SAM" id="MobiDB-lite"/>
    </source>
</evidence>